<dbReference type="InterPro" id="IPR006214">
    <property type="entry name" value="Bax_inhibitor_1-related"/>
</dbReference>
<evidence type="ECO:0000256" key="6">
    <source>
        <dbReference type="RuleBase" id="RU004379"/>
    </source>
</evidence>
<feature type="transmembrane region" description="Helical" evidence="6">
    <location>
        <begin position="81"/>
        <end position="101"/>
    </location>
</feature>
<dbReference type="Proteomes" id="UP000625210">
    <property type="component" value="Unassembled WGS sequence"/>
</dbReference>
<keyword evidence="5 6" id="KW-0472">Membrane</keyword>
<keyword evidence="4 6" id="KW-1133">Transmembrane helix</keyword>
<dbReference type="PANTHER" id="PTHR23291:SF50">
    <property type="entry name" value="PROTEIN LIFEGUARD 4"/>
    <property type="match status" value="1"/>
</dbReference>
<comment type="caution">
    <text evidence="7">The sequence shown here is derived from an EMBL/GenBank/DDBJ whole genome shotgun (WGS) entry which is preliminary data.</text>
</comment>
<reference evidence="7" key="2">
    <citation type="submission" date="2020-09" db="EMBL/GenBank/DDBJ databases">
        <authorList>
            <person name="Sun Q."/>
            <person name="Zhou Y."/>
        </authorList>
    </citation>
    <scope>NUCLEOTIDE SEQUENCE</scope>
    <source>
        <strain evidence="7">CGMCC 1.15179</strain>
    </source>
</reference>
<dbReference type="EMBL" id="BMHQ01000010">
    <property type="protein sequence ID" value="GGE24004.1"/>
    <property type="molecule type" value="Genomic_DNA"/>
</dbReference>
<keyword evidence="3 6" id="KW-0812">Transmembrane</keyword>
<comment type="similarity">
    <text evidence="2 6">Belongs to the BI1 family.</text>
</comment>
<evidence type="ECO:0000256" key="1">
    <source>
        <dbReference type="ARBA" id="ARBA00004141"/>
    </source>
</evidence>
<name>A0A8J2Y9I9_9BACL</name>
<dbReference type="CDD" id="cd10432">
    <property type="entry name" value="BI-1-like_bacterial"/>
    <property type="match status" value="1"/>
</dbReference>
<dbReference type="GO" id="GO:0005886">
    <property type="term" value="C:plasma membrane"/>
    <property type="evidence" value="ECO:0007669"/>
    <property type="project" value="TreeGrafter"/>
</dbReference>
<dbReference type="AlphaFoldDB" id="A0A8J2Y9I9"/>
<comment type="subcellular location">
    <subcellularLocation>
        <location evidence="1">Membrane</location>
        <topology evidence="1">Multi-pass membrane protein</topology>
    </subcellularLocation>
</comment>
<evidence type="ECO:0000313" key="8">
    <source>
        <dbReference type="Proteomes" id="UP000625210"/>
    </source>
</evidence>
<gene>
    <name evidence="7" type="ORF">GCM10011571_27660</name>
</gene>
<organism evidence="7 8">
    <name type="scientific">Marinithermofilum abyssi</name>
    <dbReference type="NCBI Taxonomy" id="1571185"/>
    <lineage>
        <taxon>Bacteria</taxon>
        <taxon>Bacillati</taxon>
        <taxon>Bacillota</taxon>
        <taxon>Bacilli</taxon>
        <taxon>Bacillales</taxon>
        <taxon>Thermoactinomycetaceae</taxon>
        <taxon>Marinithermofilum</taxon>
    </lineage>
</organism>
<feature type="transmembrane region" description="Helical" evidence="6">
    <location>
        <begin position="50"/>
        <end position="69"/>
    </location>
</feature>
<evidence type="ECO:0000256" key="3">
    <source>
        <dbReference type="ARBA" id="ARBA00022692"/>
    </source>
</evidence>
<evidence type="ECO:0000256" key="4">
    <source>
        <dbReference type="ARBA" id="ARBA00022989"/>
    </source>
</evidence>
<protein>
    <submittedName>
        <fullName evidence="7">Membrane protein</fullName>
    </submittedName>
</protein>
<feature type="transmembrane region" description="Helical" evidence="6">
    <location>
        <begin position="21"/>
        <end position="38"/>
    </location>
</feature>
<sequence length="226" mass="25146">MDTSVSRVATQQRLLPRVFSWMFAGLSMTAIISLILSADDRLLYVFEENMGIFYGLLIAEFLLVFFISARIQKMAPGTATFLFFLYSALNGVTLTPLLLVYTSASVAGTFVVTAGMFGLFALYGAKTNKDLSKLGSLFLMALIGLILATIVNIFMANSVLYWIITYVGVILFCGLTAYDVQRIKAMEAYQVDEDEHTKLAIYGALGLYINFINIFIYLLRIFGSRD</sequence>
<keyword evidence="8" id="KW-1185">Reference proteome</keyword>
<reference evidence="7" key="1">
    <citation type="journal article" date="2014" name="Int. J. Syst. Evol. Microbiol.">
        <title>Complete genome sequence of Corynebacterium casei LMG S-19264T (=DSM 44701T), isolated from a smear-ripened cheese.</title>
        <authorList>
            <consortium name="US DOE Joint Genome Institute (JGI-PGF)"/>
            <person name="Walter F."/>
            <person name="Albersmeier A."/>
            <person name="Kalinowski J."/>
            <person name="Ruckert C."/>
        </authorList>
    </citation>
    <scope>NUCLEOTIDE SEQUENCE</scope>
    <source>
        <strain evidence="7">CGMCC 1.15179</strain>
    </source>
</reference>
<feature type="transmembrane region" description="Helical" evidence="6">
    <location>
        <begin position="199"/>
        <end position="219"/>
    </location>
</feature>
<dbReference type="Pfam" id="PF01027">
    <property type="entry name" value="Bax1-I"/>
    <property type="match status" value="1"/>
</dbReference>
<feature type="transmembrane region" description="Helical" evidence="6">
    <location>
        <begin position="160"/>
        <end position="178"/>
    </location>
</feature>
<evidence type="ECO:0000256" key="2">
    <source>
        <dbReference type="ARBA" id="ARBA00010350"/>
    </source>
</evidence>
<dbReference type="PANTHER" id="PTHR23291">
    <property type="entry name" value="BAX INHIBITOR-RELATED"/>
    <property type="match status" value="1"/>
</dbReference>
<evidence type="ECO:0000313" key="7">
    <source>
        <dbReference type="EMBL" id="GGE24004.1"/>
    </source>
</evidence>
<feature type="transmembrane region" description="Helical" evidence="6">
    <location>
        <begin position="137"/>
        <end position="154"/>
    </location>
</feature>
<evidence type="ECO:0000256" key="5">
    <source>
        <dbReference type="ARBA" id="ARBA00023136"/>
    </source>
</evidence>
<feature type="transmembrane region" description="Helical" evidence="6">
    <location>
        <begin position="107"/>
        <end position="125"/>
    </location>
</feature>
<proteinExistence type="inferred from homology"/>
<dbReference type="RefSeq" id="WP_188648477.1">
    <property type="nucleotide sequence ID" value="NZ_BMHQ01000010.1"/>
</dbReference>
<accession>A0A8J2Y9I9</accession>